<organism evidence="1 2">
    <name type="scientific">Novosphingobium anseongense</name>
    <dbReference type="NCBI Taxonomy" id="3133436"/>
    <lineage>
        <taxon>Bacteria</taxon>
        <taxon>Pseudomonadati</taxon>
        <taxon>Pseudomonadota</taxon>
        <taxon>Alphaproteobacteria</taxon>
        <taxon>Sphingomonadales</taxon>
        <taxon>Sphingomonadaceae</taxon>
        <taxon>Novosphingobium</taxon>
    </lineage>
</organism>
<dbReference type="EMBL" id="JBBHJZ010000004">
    <property type="protein sequence ID" value="MEJ5978849.1"/>
    <property type="molecule type" value="Genomic_DNA"/>
</dbReference>
<dbReference type="Gene3D" id="1.20.1290.10">
    <property type="entry name" value="AhpD-like"/>
    <property type="match status" value="1"/>
</dbReference>
<accession>A0ABU8S0S0</accession>
<dbReference type="SUPFAM" id="SSF69118">
    <property type="entry name" value="AhpD-like"/>
    <property type="match status" value="1"/>
</dbReference>
<dbReference type="InterPro" id="IPR029032">
    <property type="entry name" value="AhpD-like"/>
</dbReference>
<evidence type="ECO:0000313" key="1">
    <source>
        <dbReference type="EMBL" id="MEJ5978849.1"/>
    </source>
</evidence>
<reference evidence="1 2" key="1">
    <citation type="submission" date="2024-03" db="EMBL/GenBank/DDBJ databases">
        <authorList>
            <person name="Jo J.-H."/>
        </authorList>
    </citation>
    <scope>NUCLEOTIDE SEQUENCE [LARGE SCALE GENOMIC DNA]</scope>
    <source>
        <strain evidence="1 2">PS1R-30</strain>
    </source>
</reference>
<name>A0ABU8S0S0_9SPHN</name>
<sequence length="215" mass="23905">MALNSEMRSRIDARHAEVLGQPPRLAPLPRETVGEEVRATTTALLRSIVGPEAPMPDLPVSAIPEIMFTLCRFPSLWQSIMDVTTQIQGPACTVEPRDRKLAILRTGWLCQAPYEFGEHVDQARRMGFDEADIDRIVEGSSAEGWNAHDRAILALVEELHTNAMVSDATWSTLALRLDERQLFELLVIVGQFTATAYFQNALRLRLEGGKGLAAR</sequence>
<keyword evidence="2" id="KW-1185">Reference proteome</keyword>
<dbReference type="RefSeq" id="WP_339588785.1">
    <property type="nucleotide sequence ID" value="NZ_JBBHJZ010000004.1"/>
</dbReference>
<protein>
    <submittedName>
        <fullName evidence="1">Carboxymuconolactone decarboxylase family protein</fullName>
    </submittedName>
</protein>
<proteinExistence type="predicted"/>
<dbReference type="Proteomes" id="UP001361239">
    <property type="component" value="Unassembled WGS sequence"/>
</dbReference>
<gene>
    <name evidence="1" type="ORF">WG901_19505</name>
</gene>
<comment type="caution">
    <text evidence="1">The sequence shown here is derived from an EMBL/GenBank/DDBJ whole genome shotgun (WGS) entry which is preliminary data.</text>
</comment>
<dbReference type="PANTHER" id="PTHR34846">
    <property type="entry name" value="4-CARBOXYMUCONOLACTONE DECARBOXYLASE FAMILY PROTEIN (AFU_ORTHOLOGUE AFUA_6G11590)"/>
    <property type="match status" value="1"/>
</dbReference>
<evidence type="ECO:0000313" key="2">
    <source>
        <dbReference type="Proteomes" id="UP001361239"/>
    </source>
</evidence>
<dbReference type="PANTHER" id="PTHR34846:SF5">
    <property type="entry name" value="CARBOXYMUCONOLACTONE DECARBOXYLASE-LIKE DOMAIN-CONTAINING PROTEIN"/>
    <property type="match status" value="1"/>
</dbReference>